<name>A0ABS7TQS9_9BACT</name>
<dbReference type="Proteomes" id="UP001139031">
    <property type="component" value="Unassembled WGS sequence"/>
</dbReference>
<feature type="binding site" evidence="5">
    <location>
        <position position="160"/>
    </location>
    <ligand>
        <name>Fe cation</name>
        <dbReference type="ChEBI" id="CHEBI:24875"/>
    </ligand>
</feature>
<feature type="active site" evidence="5">
    <location>
        <position position="161"/>
    </location>
</feature>
<comment type="similarity">
    <text evidence="1 5">Belongs to the polypeptide deformylase family.</text>
</comment>
<keyword evidence="2 5" id="KW-0479">Metal-binding</keyword>
<comment type="cofactor">
    <cofactor evidence="5">
        <name>Fe(2+)</name>
        <dbReference type="ChEBI" id="CHEBI:29033"/>
    </cofactor>
    <text evidence="5">Binds 1 Fe(2+) ion.</text>
</comment>
<dbReference type="InterPro" id="IPR036821">
    <property type="entry name" value="Peptide_deformylase_sf"/>
</dbReference>
<protein>
    <recommendedName>
        <fullName evidence="5">Peptide deformylase</fullName>
        <shortName evidence="5">PDF</shortName>
        <ecNumber evidence="5">3.5.1.88</ecNumber>
    </recommendedName>
    <alternativeName>
        <fullName evidence="5">Polypeptide deformylase</fullName>
    </alternativeName>
</protein>
<organism evidence="6 7">
    <name type="scientific">Nannocystis pusilla</name>
    <dbReference type="NCBI Taxonomy" id="889268"/>
    <lineage>
        <taxon>Bacteria</taxon>
        <taxon>Pseudomonadati</taxon>
        <taxon>Myxococcota</taxon>
        <taxon>Polyangia</taxon>
        <taxon>Nannocystales</taxon>
        <taxon>Nannocystaceae</taxon>
        <taxon>Nannocystis</taxon>
    </lineage>
</organism>
<dbReference type="HAMAP" id="MF_00163">
    <property type="entry name" value="Pep_deformylase"/>
    <property type="match status" value="1"/>
</dbReference>
<dbReference type="PANTHER" id="PTHR10458:SF2">
    <property type="entry name" value="PEPTIDE DEFORMYLASE, MITOCHONDRIAL"/>
    <property type="match status" value="1"/>
</dbReference>
<evidence type="ECO:0000313" key="6">
    <source>
        <dbReference type="EMBL" id="MBZ5710571.1"/>
    </source>
</evidence>
<accession>A0ABS7TQS9</accession>
<comment type="catalytic activity">
    <reaction evidence="5">
        <text>N-terminal N-formyl-L-methionyl-[peptide] + H2O = N-terminal L-methionyl-[peptide] + formate</text>
        <dbReference type="Rhea" id="RHEA:24420"/>
        <dbReference type="Rhea" id="RHEA-COMP:10639"/>
        <dbReference type="Rhea" id="RHEA-COMP:10640"/>
        <dbReference type="ChEBI" id="CHEBI:15377"/>
        <dbReference type="ChEBI" id="CHEBI:15740"/>
        <dbReference type="ChEBI" id="CHEBI:49298"/>
        <dbReference type="ChEBI" id="CHEBI:64731"/>
        <dbReference type="EC" id="3.5.1.88"/>
    </reaction>
</comment>
<dbReference type="Pfam" id="PF01327">
    <property type="entry name" value="Pep_deformylase"/>
    <property type="match status" value="1"/>
</dbReference>
<dbReference type="Gene3D" id="3.90.45.10">
    <property type="entry name" value="Peptide deformylase"/>
    <property type="match status" value="1"/>
</dbReference>
<keyword evidence="7" id="KW-1185">Reference proteome</keyword>
<proteinExistence type="inferred from homology"/>
<evidence type="ECO:0000256" key="4">
    <source>
        <dbReference type="ARBA" id="ARBA00022917"/>
    </source>
</evidence>
<dbReference type="SUPFAM" id="SSF56420">
    <property type="entry name" value="Peptide deformylase"/>
    <property type="match status" value="1"/>
</dbReference>
<evidence type="ECO:0000256" key="1">
    <source>
        <dbReference type="ARBA" id="ARBA00010759"/>
    </source>
</evidence>
<dbReference type="CDD" id="cd00487">
    <property type="entry name" value="Pep_deformylase"/>
    <property type="match status" value="1"/>
</dbReference>
<comment type="caution">
    <text evidence="6">The sequence shown here is derived from an EMBL/GenBank/DDBJ whole genome shotgun (WGS) entry which is preliminary data.</text>
</comment>
<dbReference type="NCBIfam" id="TIGR00079">
    <property type="entry name" value="pept_deformyl"/>
    <property type="match status" value="1"/>
</dbReference>
<keyword evidence="3 5" id="KW-0378">Hydrolase</keyword>
<dbReference type="GO" id="GO:0042586">
    <property type="term" value="F:peptide deformylase activity"/>
    <property type="evidence" value="ECO:0007669"/>
    <property type="project" value="UniProtKB-EC"/>
</dbReference>
<gene>
    <name evidence="5 6" type="primary">def</name>
    <name evidence="6" type="ORF">K7C98_15025</name>
</gene>
<dbReference type="InterPro" id="IPR023635">
    <property type="entry name" value="Peptide_deformylase"/>
</dbReference>
<evidence type="ECO:0000256" key="3">
    <source>
        <dbReference type="ARBA" id="ARBA00022801"/>
    </source>
</evidence>
<comment type="function">
    <text evidence="5">Removes the formyl group from the N-terminal Met of newly synthesized proteins. Requires at least a dipeptide for an efficient rate of reaction. N-terminal L-methionine is a prerequisite for activity but the enzyme has broad specificity at other positions.</text>
</comment>
<keyword evidence="4 5" id="KW-0648">Protein biosynthesis</keyword>
<feature type="binding site" evidence="5">
    <location>
        <position position="118"/>
    </location>
    <ligand>
        <name>Fe cation</name>
        <dbReference type="ChEBI" id="CHEBI:24875"/>
    </ligand>
</feature>
<sequence length="203" mass="22250">MSSAAPSASLPAIVQAGDPVLRARAAELAPERIASPEIQELIDTMIATMRAAPGVGLAAPQIGVPLRVLVLEDRPDLMAKLTPAELQERERVELPVHVVINPVLRPLGDDTRTFFEGCLSVQGYTALVERHAEVEVTGLDRRGQPQTLRVRGWPARILQHEVDHLDGTLYVDRMRSRSFSTGDQARARFGGRPIAEILAEFPR</sequence>
<reference evidence="6" key="1">
    <citation type="submission" date="2021-08" db="EMBL/GenBank/DDBJ databases">
        <authorList>
            <person name="Stevens D.C."/>
        </authorList>
    </citation>
    <scope>NUCLEOTIDE SEQUENCE</scope>
    <source>
        <strain evidence="6">DSM 53165</strain>
    </source>
</reference>
<evidence type="ECO:0000256" key="5">
    <source>
        <dbReference type="HAMAP-Rule" id="MF_00163"/>
    </source>
</evidence>
<feature type="binding site" evidence="5">
    <location>
        <position position="164"/>
    </location>
    <ligand>
        <name>Fe cation</name>
        <dbReference type="ChEBI" id="CHEBI:24875"/>
    </ligand>
</feature>
<dbReference type="EMBL" id="JAIRAU010000018">
    <property type="protein sequence ID" value="MBZ5710571.1"/>
    <property type="molecule type" value="Genomic_DNA"/>
</dbReference>
<evidence type="ECO:0000313" key="7">
    <source>
        <dbReference type="Proteomes" id="UP001139031"/>
    </source>
</evidence>
<evidence type="ECO:0000256" key="2">
    <source>
        <dbReference type="ARBA" id="ARBA00022723"/>
    </source>
</evidence>
<dbReference type="EC" id="3.5.1.88" evidence="5"/>
<dbReference type="NCBIfam" id="NF001159">
    <property type="entry name" value="PRK00150.1-3"/>
    <property type="match status" value="1"/>
</dbReference>
<dbReference type="PANTHER" id="PTHR10458">
    <property type="entry name" value="PEPTIDE DEFORMYLASE"/>
    <property type="match status" value="1"/>
</dbReference>
<dbReference type="PIRSF" id="PIRSF004749">
    <property type="entry name" value="Pep_def"/>
    <property type="match status" value="1"/>
</dbReference>
<dbReference type="PRINTS" id="PR01576">
    <property type="entry name" value="PDEFORMYLASE"/>
</dbReference>
<keyword evidence="5" id="KW-0408">Iron</keyword>